<sequence>MKILLRQLILSLILVPMVGYAESLDWLPTSPVSFYELASAHDLSSEPYDTRYSLSLDSLETTPALDRPRPYGFGRELNDTSPVDYPGLRRDTAYFFGYQFFIVGLLYVMPEEVSSWSEEDKEEYNFSKWWDNVTGPRWDPDEWYLNYILHPYWGMTYYTRGRERGLTEMGAFWFSFTLSSIYEFGLEALFEPVSVQDVIFTPTLGAWLGWYLEDTRRSIKQQSSFSTWDKTILIATDPLGTLNTMVDKLFGVGVESELALRTFYQSPKLLESGVALGNDPHSAHTDPVVRDYIGVQLTLHF</sequence>
<dbReference type="AlphaFoldDB" id="A0A944M8H4"/>
<accession>A0A944M8H4</accession>
<organism evidence="2 3">
    <name type="scientific">Candidatus Thiodiazotropha taylori</name>
    <dbReference type="NCBI Taxonomy" id="2792791"/>
    <lineage>
        <taxon>Bacteria</taxon>
        <taxon>Pseudomonadati</taxon>
        <taxon>Pseudomonadota</taxon>
        <taxon>Gammaproteobacteria</taxon>
        <taxon>Chromatiales</taxon>
        <taxon>Sedimenticolaceae</taxon>
        <taxon>Candidatus Thiodiazotropha</taxon>
    </lineage>
</organism>
<evidence type="ECO:0000313" key="3">
    <source>
        <dbReference type="Proteomes" id="UP000770889"/>
    </source>
</evidence>
<comment type="caution">
    <text evidence="2">The sequence shown here is derived from an EMBL/GenBank/DDBJ whole genome shotgun (WGS) entry which is preliminary data.</text>
</comment>
<dbReference type="EMBL" id="JAHHGM010000003">
    <property type="protein sequence ID" value="MBT2988164.1"/>
    <property type="molecule type" value="Genomic_DNA"/>
</dbReference>
<dbReference type="InterPro" id="IPR025079">
    <property type="entry name" value="DUF3943"/>
</dbReference>
<name>A0A944M8H4_9GAMM</name>
<dbReference type="Pfam" id="PF13084">
    <property type="entry name" value="DUF3943"/>
    <property type="match status" value="1"/>
</dbReference>
<evidence type="ECO:0000259" key="1">
    <source>
        <dbReference type="Pfam" id="PF13084"/>
    </source>
</evidence>
<protein>
    <submittedName>
        <fullName evidence="2">DUF3943 domain-containing protein</fullName>
    </submittedName>
</protein>
<evidence type="ECO:0000313" key="2">
    <source>
        <dbReference type="EMBL" id="MBT2988164.1"/>
    </source>
</evidence>
<dbReference type="Proteomes" id="UP000770889">
    <property type="component" value="Unassembled WGS sequence"/>
</dbReference>
<gene>
    <name evidence="2" type="ORF">KME65_04310</name>
</gene>
<reference evidence="2 3" key="1">
    <citation type="submission" date="2021-05" db="EMBL/GenBank/DDBJ databases">
        <title>Genetic and Functional Diversity in Clade A Lucinid endosymbionts from the Bahamas.</title>
        <authorList>
            <person name="Giani N.M."/>
            <person name="Engel A.S."/>
            <person name="Campbell B.J."/>
        </authorList>
    </citation>
    <scope>NUCLEOTIDE SEQUENCE [LARGE SCALE GENOMIC DNA]</scope>
    <source>
        <strain evidence="2">LUC16012Gg_MoonRockCtena</strain>
    </source>
</reference>
<feature type="domain" description="DUF3943" evidence="1">
    <location>
        <begin position="135"/>
        <end position="238"/>
    </location>
</feature>
<proteinExistence type="predicted"/>